<dbReference type="RefSeq" id="WP_354663979.1">
    <property type="nucleotide sequence ID" value="NZ_JBEXAC010000003.1"/>
</dbReference>
<name>A0ABV2TFJ3_9BACT</name>
<accession>A0ABV2TFJ3</accession>
<dbReference type="Proteomes" id="UP001549749">
    <property type="component" value="Unassembled WGS sequence"/>
</dbReference>
<gene>
    <name evidence="1" type="ORF">ABR189_28770</name>
</gene>
<comment type="caution">
    <text evidence="1">The sequence shown here is derived from an EMBL/GenBank/DDBJ whole genome shotgun (WGS) entry which is preliminary data.</text>
</comment>
<reference evidence="1 2" key="1">
    <citation type="submission" date="2024-06" db="EMBL/GenBank/DDBJ databases">
        <title>Chitinophaga defluvii sp. nov., isolated from municipal sewage.</title>
        <authorList>
            <person name="Zhang L."/>
        </authorList>
    </citation>
    <scope>NUCLEOTIDE SEQUENCE [LARGE SCALE GENOMIC DNA]</scope>
    <source>
        <strain evidence="1 2">H8</strain>
    </source>
</reference>
<keyword evidence="1" id="KW-0238">DNA-binding</keyword>
<keyword evidence="2" id="KW-1185">Reference proteome</keyword>
<dbReference type="InterPro" id="IPR009351">
    <property type="entry name" value="AlkZ-like"/>
</dbReference>
<dbReference type="EMBL" id="JBEXAC010000003">
    <property type="protein sequence ID" value="MET7001410.1"/>
    <property type="molecule type" value="Genomic_DNA"/>
</dbReference>
<evidence type="ECO:0000313" key="2">
    <source>
        <dbReference type="Proteomes" id="UP001549749"/>
    </source>
</evidence>
<sequence length="356" mass="39569">MMNITAQRLQSQHISVPVFEKPADIVQQLGAVQSQDYAGAKWAIGMRSQDATDAVLEEAFDAGSILRTHVMRPTWHFVTPADIRWMLELTAPRVNALAAGMYRNLELDKATFTRCNKLLAKALQGDNYLMRTELMTLLEKAKIVTTGLRGTHIMFRAELDGIVCSGPRKGKQFTYALLEERAPQAKILKREEALGELTLRYFNGHGPATVADFVWWSGLTATDARKGLDIVGRQLTPETIAGQIYWCAPGTIPVKSNAACLLPAYDEYTVGYRDRSAMIIAEHEQQVSRGNVIFSPQVLINGRTVGVWQRTLQKDTVTVTISPFTPLNKVQLQSVTAAAKRYAKFLGLALRLTFAK</sequence>
<evidence type="ECO:0000313" key="1">
    <source>
        <dbReference type="EMBL" id="MET7001410.1"/>
    </source>
</evidence>
<dbReference type="PANTHER" id="PTHR38479">
    <property type="entry name" value="LMO0824 PROTEIN"/>
    <property type="match status" value="1"/>
</dbReference>
<proteinExistence type="predicted"/>
<dbReference type="Pfam" id="PF06224">
    <property type="entry name" value="AlkZ-like"/>
    <property type="match status" value="1"/>
</dbReference>
<dbReference type="GO" id="GO:0003677">
    <property type="term" value="F:DNA binding"/>
    <property type="evidence" value="ECO:0007669"/>
    <property type="project" value="UniProtKB-KW"/>
</dbReference>
<dbReference type="PANTHER" id="PTHR38479:SF2">
    <property type="entry name" value="WINGED HELIX DNA-BINDING DOMAIN-CONTAINING PROTEIN"/>
    <property type="match status" value="1"/>
</dbReference>
<organism evidence="1 2">
    <name type="scientific">Chitinophaga defluvii</name>
    <dbReference type="NCBI Taxonomy" id="3163343"/>
    <lineage>
        <taxon>Bacteria</taxon>
        <taxon>Pseudomonadati</taxon>
        <taxon>Bacteroidota</taxon>
        <taxon>Chitinophagia</taxon>
        <taxon>Chitinophagales</taxon>
        <taxon>Chitinophagaceae</taxon>
        <taxon>Chitinophaga</taxon>
    </lineage>
</organism>
<protein>
    <submittedName>
        <fullName evidence="1">Winged helix DNA-binding domain-containing protein</fullName>
    </submittedName>
</protein>